<proteinExistence type="predicted"/>
<sequence length="231" mass="25964">MLKEIRFENILNYLKNNDIAEIEKMSKDLKISLTTLRRDLSELEIENKIVKLHGGAKLVKEKLISEDFLENKLQTNVEEKKQLAQIANRKIKANTTLFLDAGSNPYFLAKIIDPSLNLTIVTNSIINVQELVKNGHQKIYLLGGKFTDVTGAILGYEAIEALKNYAFDLSFVGVNAVDDQGNVYTTSSDHAQIKIEIIKHSSKAFGLADSSKLHSKSFYKFTTIKDLEIIS</sequence>
<dbReference type="AlphaFoldDB" id="A0A2K8NXG9"/>
<dbReference type="PRINTS" id="PR00037">
    <property type="entry name" value="HTHLACR"/>
</dbReference>
<dbReference type="PANTHER" id="PTHR30363">
    <property type="entry name" value="HTH-TYPE TRANSCRIPTIONAL REGULATOR SRLR-RELATED"/>
    <property type="match status" value="1"/>
</dbReference>
<dbReference type="SMART" id="SM00420">
    <property type="entry name" value="HTH_DEOR"/>
    <property type="match status" value="1"/>
</dbReference>
<evidence type="ECO:0000256" key="3">
    <source>
        <dbReference type="ARBA" id="ARBA00023163"/>
    </source>
</evidence>
<evidence type="ECO:0000259" key="5">
    <source>
        <dbReference type="PROSITE" id="PS51000"/>
    </source>
</evidence>
<dbReference type="Pfam" id="PF08220">
    <property type="entry name" value="HTH_DeoR"/>
    <property type="match status" value="1"/>
</dbReference>
<dbReference type="PANTHER" id="PTHR30363:SF56">
    <property type="entry name" value="TRANSCRIPTIONAL REGULATOR, DEOR FAMILY"/>
    <property type="match status" value="1"/>
</dbReference>
<accession>A0A2K8NXG9</accession>
<dbReference type="InterPro" id="IPR037171">
    <property type="entry name" value="NagB/RpiA_transferase-like"/>
</dbReference>
<dbReference type="RefSeq" id="WP_024863779.1">
    <property type="nucleotide sequence ID" value="NZ_CP024965.1"/>
</dbReference>
<dbReference type="Gene3D" id="3.40.50.1360">
    <property type="match status" value="1"/>
</dbReference>
<dbReference type="Pfam" id="PF00455">
    <property type="entry name" value="DeoRC"/>
    <property type="match status" value="1"/>
</dbReference>
<reference evidence="6 7" key="1">
    <citation type="submission" date="2017-11" db="EMBL/GenBank/DDBJ databases">
        <title>Genome sequence of Entomoplasma somnilux PYAN-1 (ATCC 49194).</title>
        <authorList>
            <person name="Lo W.-S."/>
            <person name="Gasparich G.E."/>
            <person name="Kuo C.-H."/>
        </authorList>
    </citation>
    <scope>NUCLEOTIDE SEQUENCE [LARGE SCALE GENOMIC DNA]</scope>
    <source>
        <strain evidence="6 7">PYAN-1</strain>
    </source>
</reference>
<gene>
    <name evidence="6" type="primary">fruR</name>
    <name evidence="6" type="ORF">ESOMN_v1c01500</name>
</gene>
<dbReference type="GO" id="GO:0003677">
    <property type="term" value="F:DNA binding"/>
    <property type="evidence" value="ECO:0007669"/>
    <property type="project" value="UniProtKB-KW"/>
</dbReference>
<evidence type="ECO:0000256" key="1">
    <source>
        <dbReference type="ARBA" id="ARBA00023015"/>
    </source>
</evidence>
<dbReference type="InterPro" id="IPR018356">
    <property type="entry name" value="Tscrpt_reg_HTH_DeoR_CS"/>
</dbReference>
<keyword evidence="7" id="KW-1185">Reference proteome</keyword>
<feature type="domain" description="HTH deoR-type" evidence="5">
    <location>
        <begin position="3"/>
        <end position="58"/>
    </location>
</feature>
<keyword evidence="2" id="KW-0238">DNA-binding</keyword>
<dbReference type="InterPro" id="IPR050313">
    <property type="entry name" value="Carb_Metab_HTH_regulators"/>
</dbReference>
<keyword evidence="1" id="KW-0805">Transcription regulation</keyword>
<dbReference type="PROSITE" id="PS00894">
    <property type="entry name" value="HTH_DEOR_1"/>
    <property type="match status" value="1"/>
</dbReference>
<evidence type="ECO:0000256" key="2">
    <source>
        <dbReference type="ARBA" id="ARBA00023125"/>
    </source>
</evidence>
<dbReference type="InterPro" id="IPR014036">
    <property type="entry name" value="DeoR-like_C"/>
</dbReference>
<dbReference type="PROSITE" id="PS51000">
    <property type="entry name" value="HTH_DEOR_2"/>
    <property type="match status" value="1"/>
</dbReference>
<dbReference type="SUPFAM" id="SSF46785">
    <property type="entry name" value="Winged helix' DNA-binding domain"/>
    <property type="match status" value="1"/>
</dbReference>
<evidence type="ECO:0000313" key="6">
    <source>
        <dbReference type="EMBL" id="ATZ18535.1"/>
    </source>
</evidence>
<dbReference type="InterPro" id="IPR001034">
    <property type="entry name" value="DeoR_HTH"/>
</dbReference>
<dbReference type="SMART" id="SM01134">
    <property type="entry name" value="DeoRC"/>
    <property type="match status" value="1"/>
</dbReference>
<dbReference type="GO" id="GO:0003700">
    <property type="term" value="F:DNA-binding transcription factor activity"/>
    <property type="evidence" value="ECO:0007669"/>
    <property type="project" value="InterPro"/>
</dbReference>
<dbReference type="InterPro" id="IPR036390">
    <property type="entry name" value="WH_DNA-bd_sf"/>
</dbReference>
<evidence type="ECO:0000256" key="4">
    <source>
        <dbReference type="SAM" id="Coils"/>
    </source>
</evidence>
<evidence type="ECO:0000313" key="7">
    <source>
        <dbReference type="Proteomes" id="UP000232230"/>
    </source>
</evidence>
<dbReference type="EMBL" id="CP024965">
    <property type="protein sequence ID" value="ATZ18535.1"/>
    <property type="molecule type" value="Genomic_DNA"/>
</dbReference>
<name>A0A2K8NXG9_9MOLU</name>
<keyword evidence="3" id="KW-0804">Transcription</keyword>
<keyword evidence="4" id="KW-0175">Coiled coil</keyword>
<dbReference type="Proteomes" id="UP000232230">
    <property type="component" value="Chromosome"/>
</dbReference>
<dbReference type="SUPFAM" id="SSF100950">
    <property type="entry name" value="NagB/RpiA/CoA transferase-like"/>
    <property type="match status" value="1"/>
</dbReference>
<dbReference type="KEGG" id="esx:ESOMN_v1c01500"/>
<feature type="coiled-coil region" evidence="4">
    <location>
        <begin position="26"/>
        <end position="90"/>
    </location>
</feature>
<organism evidence="6 7">
    <name type="scientific">Williamsoniiplasma somnilux</name>
    <dbReference type="NCBI Taxonomy" id="215578"/>
    <lineage>
        <taxon>Bacteria</taxon>
        <taxon>Bacillati</taxon>
        <taxon>Mycoplasmatota</taxon>
        <taxon>Mollicutes</taxon>
        <taxon>Entomoplasmatales</taxon>
        <taxon>Williamsoniiplasma</taxon>
    </lineage>
</organism>
<protein>
    <submittedName>
        <fullName evidence="6">DeoR family transcriptional regulator</fullName>
    </submittedName>
</protein>